<feature type="transmembrane region" description="Helical" evidence="13">
    <location>
        <begin position="405"/>
        <end position="429"/>
    </location>
</feature>
<dbReference type="EMBL" id="BSEC01000001">
    <property type="protein sequence ID" value="GLI94897.1"/>
    <property type="molecule type" value="Genomic_DNA"/>
</dbReference>
<feature type="domain" description="K+ potassium transporter integral membrane" evidence="14">
    <location>
        <begin position="23"/>
        <end position="474"/>
    </location>
</feature>
<feature type="transmembrane region" description="Helical" evidence="13">
    <location>
        <begin position="435"/>
        <end position="453"/>
    </location>
</feature>
<comment type="caution">
    <text evidence="16">The sequence shown here is derived from an EMBL/GenBank/DDBJ whole genome shotgun (WGS) entry which is preliminary data.</text>
</comment>
<evidence type="ECO:0000256" key="5">
    <source>
        <dbReference type="ARBA" id="ARBA00022519"/>
    </source>
</evidence>
<evidence type="ECO:0000259" key="14">
    <source>
        <dbReference type="Pfam" id="PF02705"/>
    </source>
</evidence>
<feature type="transmembrane region" description="Helical" evidence="13">
    <location>
        <begin position="20"/>
        <end position="42"/>
    </location>
</feature>
<feature type="transmembrane region" description="Helical" evidence="13">
    <location>
        <begin position="107"/>
        <end position="131"/>
    </location>
</feature>
<comment type="function">
    <text evidence="13">Transport of potassium into the cell. Likely operates as a K(+):H(+) symporter.</text>
</comment>
<keyword evidence="11 13" id="KW-0406">Ion transport</keyword>
<organism evidence="16 17">
    <name type="scientific">Methylocystis echinoides</name>
    <dbReference type="NCBI Taxonomy" id="29468"/>
    <lineage>
        <taxon>Bacteria</taxon>
        <taxon>Pseudomonadati</taxon>
        <taxon>Pseudomonadota</taxon>
        <taxon>Alphaproteobacteria</taxon>
        <taxon>Hyphomicrobiales</taxon>
        <taxon>Methylocystaceae</taxon>
        <taxon>Methylocystis</taxon>
    </lineage>
</organism>
<dbReference type="HAMAP" id="MF_01522">
    <property type="entry name" value="Kup"/>
    <property type="match status" value="1"/>
</dbReference>
<feature type="transmembrane region" description="Helical" evidence="13">
    <location>
        <begin position="222"/>
        <end position="245"/>
    </location>
</feature>
<evidence type="ECO:0000256" key="13">
    <source>
        <dbReference type="HAMAP-Rule" id="MF_01522"/>
    </source>
</evidence>
<evidence type="ECO:0000256" key="1">
    <source>
        <dbReference type="ARBA" id="ARBA00004141"/>
    </source>
</evidence>
<evidence type="ECO:0000256" key="12">
    <source>
        <dbReference type="ARBA" id="ARBA00023136"/>
    </source>
</evidence>
<evidence type="ECO:0000259" key="15">
    <source>
        <dbReference type="Pfam" id="PF22776"/>
    </source>
</evidence>
<feature type="transmembrane region" description="Helical" evidence="13">
    <location>
        <begin position="376"/>
        <end position="398"/>
    </location>
</feature>
<evidence type="ECO:0000256" key="10">
    <source>
        <dbReference type="ARBA" id="ARBA00022989"/>
    </source>
</evidence>
<dbReference type="Proteomes" id="UP001144323">
    <property type="component" value="Unassembled WGS sequence"/>
</dbReference>
<comment type="similarity">
    <text evidence="2 13">Belongs to the HAK/KUP transporter (TC 2.A.72) family.</text>
</comment>
<dbReference type="AlphaFoldDB" id="A0A9W6LTV2"/>
<dbReference type="InterPro" id="IPR053951">
    <property type="entry name" value="K_trans_N"/>
</dbReference>
<comment type="catalytic activity">
    <reaction evidence="13">
        <text>K(+)(in) + H(+)(in) = K(+)(out) + H(+)(out)</text>
        <dbReference type="Rhea" id="RHEA:28490"/>
        <dbReference type="ChEBI" id="CHEBI:15378"/>
        <dbReference type="ChEBI" id="CHEBI:29103"/>
    </reaction>
</comment>
<evidence type="ECO:0000256" key="9">
    <source>
        <dbReference type="ARBA" id="ARBA00022958"/>
    </source>
</evidence>
<dbReference type="Pfam" id="PF22776">
    <property type="entry name" value="K_trans_C"/>
    <property type="match status" value="1"/>
</dbReference>
<sequence>MAAIQDIHEAPAHAGAKAGFFALALGSIGVVYGDIGTSPLYAFREAMVAASGGPAGIDPANVFGVLSLILWTLTIIVTLKYVVVLLRADNHGEGGTLTLLALAQHALRRAVPVVTLLGALGAALFFGDALITPAISVLSAVEGLKLVTNGLDPYILPVTTGIILGLFLIQRRGTAAVARWFGPLTLIWFVVMAIGGVLQILQDPSILSAINPIYALRFLQDNGTVGLVALGSVFLAVTGAEALYADLGHFGRRPIQAAWLVVAFPSLALNYLGQGVLVLNAPEKIENPFFLLYPDWALLPVVMLATIATIIASQAVITGAYSLTSQAIRLRLLPRMRVLHTSAEHAGQIFMPAVNAMLLVGVLMLVLLFGSSSRLASAYGIAVTGTMVVTALLAIIVLRCHWGWPLWAALGLMVPFLAVDLVFLGANMMKVFDGGVVPLLIAGAVIVLMRGWMRGTTLLEDKAQRSDVPLKLILDRLEKEPPTLVAGTGVYLTAQPGLAPVSLMHMLKHFKALHAHNVILTIVTADVPRVPDEERIDMVEINSLFRRVTMRFGYMEEPNVPHGLGLCRKLGWKFDIMSTSFLLSRRALRPASSSAMPAWQRALFFFLSRNATNASDYFHIPAGLVVEIGAQVNL</sequence>
<keyword evidence="10 13" id="KW-1133">Transmembrane helix</keyword>
<keyword evidence="9 13" id="KW-0630">Potassium</keyword>
<feature type="transmembrane region" description="Helical" evidence="13">
    <location>
        <begin position="257"/>
        <end position="277"/>
    </location>
</feature>
<dbReference type="InterPro" id="IPR053952">
    <property type="entry name" value="K_trans_C"/>
</dbReference>
<evidence type="ECO:0000256" key="11">
    <source>
        <dbReference type="ARBA" id="ARBA00023065"/>
    </source>
</evidence>
<dbReference type="InterPro" id="IPR003855">
    <property type="entry name" value="K+_transporter"/>
</dbReference>
<evidence type="ECO:0000256" key="2">
    <source>
        <dbReference type="ARBA" id="ARBA00007019"/>
    </source>
</evidence>
<dbReference type="GO" id="GO:0015079">
    <property type="term" value="F:potassium ion transmembrane transporter activity"/>
    <property type="evidence" value="ECO:0007669"/>
    <property type="project" value="UniProtKB-UniRule"/>
</dbReference>
<dbReference type="Pfam" id="PF02705">
    <property type="entry name" value="K_trans"/>
    <property type="match status" value="1"/>
</dbReference>
<evidence type="ECO:0000313" key="16">
    <source>
        <dbReference type="EMBL" id="GLI94897.1"/>
    </source>
</evidence>
<dbReference type="PANTHER" id="PTHR30540">
    <property type="entry name" value="OSMOTIC STRESS POTASSIUM TRANSPORTER"/>
    <property type="match status" value="1"/>
</dbReference>
<keyword evidence="12 13" id="KW-0472">Membrane</keyword>
<comment type="subcellular location">
    <subcellularLocation>
        <location evidence="13">Cell membrane</location>
        <topology evidence="13">Multi-pass membrane protein</topology>
    </subcellularLocation>
    <subcellularLocation>
        <location evidence="1">Membrane</location>
        <topology evidence="1">Multi-pass membrane protein</topology>
    </subcellularLocation>
</comment>
<feature type="transmembrane region" description="Helical" evidence="13">
    <location>
        <begin position="62"/>
        <end position="86"/>
    </location>
</feature>
<feature type="domain" description="K+ potassium transporter C-terminal" evidence="15">
    <location>
        <begin position="487"/>
        <end position="634"/>
    </location>
</feature>
<dbReference type="PANTHER" id="PTHR30540:SF79">
    <property type="entry name" value="LOW AFFINITY POTASSIUM TRANSPORT SYSTEM PROTEIN KUP"/>
    <property type="match status" value="1"/>
</dbReference>
<dbReference type="InterPro" id="IPR023051">
    <property type="entry name" value="Kup"/>
</dbReference>
<gene>
    <name evidence="16" type="primary">kup2_2</name>
    <name evidence="13" type="synonym">kup</name>
    <name evidence="16" type="ORF">LMG27198_38890</name>
</gene>
<keyword evidence="8 13" id="KW-0769">Symport</keyword>
<evidence type="ECO:0000256" key="6">
    <source>
        <dbReference type="ARBA" id="ARBA00022538"/>
    </source>
</evidence>
<keyword evidence="3 13" id="KW-0813">Transport</keyword>
<keyword evidence="6 13" id="KW-0633">Potassium transport</keyword>
<evidence type="ECO:0000256" key="7">
    <source>
        <dbReference type="ARBA" id="ARBA00022692"/>
    </source>
</evidence>
<evidence type="ECO:0000256" key="8">
    <source>
        <dbReference type="ARBA" id="ARBA00022847"/>
    </source>
</evidence>
<keyword evidence="5" id="KW-0997">Cell inner membrane</keyword>
<keyword evidence="7 13" id="KW-0812">Transmembrane</keyword>
<evidence type="ECO:0000313" key="17">
    <source>
        <dbReference type="Proteomes" id="UP001144323"/>
    </source>
</evidence>
<evidence type="ECO:0000256" key="4">
    <source>
        <dbReference type="ARBA" id="ARBA00022475"/>
    </source>
</evidence>
<accession>A0A9W6LTV2</accession>
<keyword evidence="4 13" id="KW-1003">Cell membrane</keyword>
<feature type="transmembrane region" description="Helical" evidence="13">
    <location>
        <begin position="181"/>
        <end position="202"/>
    </location>
</feature>
<dbReference type="GO" id="GO:0005886">
    <property type="term" value="C:plasma membrane"/>
    <property type="evidence" value="ECO:0007669"/>
    <property type="project" value="UniProtKB-SubCell"/>
</dbReference>
<feature type="transmembrane region" description="Helical" evidence="13">
    <location>
        <begin position="151"/>
        <end position="169"/>
    </location>
</feature>
<dbReference type="RefSeq" id="WP_281805173.1">
    <property type="nucleotide sequence ID" value="NZ_BSEC01000001.1"/>
</dbReference>
<proteinExistence type="inferred from homology"/>
<dbReference type="GO" id="GO:0015293">
    <property type="term" value="F:symporter activity"/>
    <property type="evidence" value="ECO:0007669"/>
    <property type="project" value="UniProtKB-UniRule"/>
</dbReference>
<evidence type="ECO:0000256" key="3">
    <source>
        <dbReference type="ARBA" id="ARBA00022448"/>
    </source>
</evidence>
<name>A0A9W6LTV2_9HYPH</name>
<keyword evidence="17" id="KW-1185">Reference proteome</keyword>
<reference evidence="16" key="1">
    <citation type="journal article" date="2023" name="Int. J. Syst. Evol. Microbiol.">
        <title>Methylocystis iwaonis sp. nov., a type II methane-oxidizing bacterium from surface soil of a rice paddy field in Japan, and emended description of the genus Methylocystis (ex Whittenbury et al. 1970) Bowman et al. 1993.</title>
        <authorList>
            <person name="Kaise H."/>
            <person name="Sawadogo J.B."/>
            <person name="Alam M.S."/>
            <person name="Ueno C."/>
            <person name="Dianou D."/>
            <person name="Shinjo R."/>
            <person name="Asakawa S."/>
        </authorList>
    </citation>
    <scope>NUCLEOTIDE SEQUENCE</scope>
    <source>
        <strain evidence="16">LMG27198</strain>
    </source>
</reference>
<feature type="transmembrane region" description="Helical" evidence="13">
    <location>
        <begin position="297"/>
        <end position="324"/>
    </location>
</feature>
<protein>
    <recommendedName>
        <fullName evidence="13">Probable potassium transport system protein Kup</fullName>
    </recommendedName>
</protein>
<feature type="transmembrane region" description="Helical" evidence="13">
    <location>
        <begin position="345"/>
        <end position="370"/>
    </location>
</feature>